<sequence>MSLSAWDSVLRSQKNPSVKIRLQRFGRVLLLVSFSLQCRFLRFLYASAHYSGDATGVASTIRVRKVVVFVGLKSFTTGLRKRKLLTKILKMFGRGQCQGTMYEGTATQIHMSVYRPLVHFATRYPEG</sequence>
<name>A0A9P5YHD6_9AGAR</name>
<dbReference type="EMBL" id="MU150235">
    <property type="protein sequence ID" value="KAF9467851.1"/>
    <property type="molecule type" value="Genomic_DNA"/>
</dbReference>
<organism evidence="1 2">
    <name type="scientific">Collybia nuda</name>
    <dbReference type="NCBI Taxonomy" id="64659"/>
    <lineage>
        <taxon>Eukaryota</taxon>
        <taxon>Fungi</taxon>
        <taxon>Dikarya</taxon>
        <taxon>Basidiomycota</taxon>
        <taxon>Agaricomycotina</taxon>
        <taxon>Agaricomycetes</taxon>
        <taxon>Agaricomycetidae</taxon>
        <taxon>Agaricales</taxon>
        <taxon>Tricholomatineae</taxon>
        <taxon>Clitocybaceae</taxon>
        <taxon>Collybia</taxon>
    </lineage>
</organism>
<gene>
    <name evidence="1" type="ORF">BDZ94DRAFT_910891</name>
</gene>
<reference evidence="1" key="1">
    <citation type="submission" date="2020-11" db="EMBL/GenBank/DDBJ databases">
        <authorList>
            <consortium name="DOE Joint Genome Institute"/>
            <person name="Ahrendt S."/>
            <person name="Riley R."/>
            <person name="Andreopoulos W."/>
            <person name="Labutti K."/>
            <person name="Pangilinan J."/>
            <person name="Ruiz-Duenas F.J."/>
            <person name="Barrasa J.M."/>
            <person name="Sanchez-Garcia M."/>
            <person name="Camarero S."/>
            <person name="Miyauchi S."/>
            <person name="Serrano A."/>
            <person name="Linde D."/>
            <person name="Babiker R."/>
            <person name="Drula E."/>
            <person name="Ayuso-Fernandez I."/>
            <person name="Pacheco R."/>
            <person name="Padilla G."/>
            <person name="Ferreira P."/>
            <person name="Barriuso J."/>
            <person name="Kellner H."/>
            <person name="Castanera R."/>
            <person name="Alfaro M."/>
            <person name="Ramirez L."/>
            <person name="Pisabarro A.G."/>
            <person name="Kuo A."/>
            <person name="Tritt A."/>
            <person name="Lipzen A."/>
            <person name="He G."/>
            <person name="Yan M."/>
            <person name="Ng V."/>
            <person name="Cullen D."/>
            <person name="Martin F."/>
            <person name="Rosso M.-N."/>
            <person name="Henrissat B."/>
            <person name="Hibbett D."/>
            <person name="Martinez A.T."/>
            <person name="Grigoriev I.V."/>
        </authorList>
    </citation>
    <scope>NUCLEOTIDE SEQUENCE</scope>
    <source>
        <strain evidence="1">CBS 247.69</strain>
    </source>
</reference>
<keyword evidence="2" id="KW-1185">Reference proteome</keyword>
<comment type="caution">
    <text evidence="1">The sequence shown here is derived from an EMBL/GenBank/DDBJ whole genome shotgun (WGS) entry which is preliminary data.</text>
</comment>
<evidence type="ECO:0000313" key="2">
    <source>
        <dbReference type="Proteomes" id="UP000807353"/>
    </source>
</evidence>
<dbReference type="AlphaFoldDB" id="A0A9P5YHD6"/>
<proteinExistence type="predicted"/>
<accession>A0A9P5YHD6</accession>
<dbReference type="Proteomes" id="UP000807353">
    <property type="component" value="Unassembled WGS sequence"/>
</dbReference>
<evidence type="ECO:0000313" key="1">
    <source>
        <dbReference type="EMBL" id="KAF9467851.1"/>
    </source>
</evidence>
<protein>
    <submittedName>
        <fullName evidence="1">Uncharacterized protein</fullName>
    </submittedName>
</protein>